<dbReference type="Proteomes" id="UP000502508">
    <property type="component" value="Chromosome"/>
</dbReference>
<evidence type="ECO:0000313" key="1">
    <source>
        <dbReference type="EMBL" id="BCB79617.1"/>
    </source>
</evidence>
<gene>
    <name evidence="1" type="ORF">Pflav_060270</name>
</gene>
<protein>
    <submittedName>
        <fullName evidence="1">Uncharacterized protein</fullName>
    </submittedName>
</protein>
<dbReference type="EMBL" id="AP022870">
    <property type="protein sequence ID" value="BCB79617.1"/>
    <property type="molecule type" value="Genomic_DNA"/>
</dbReference>
<reference evidence="1 2" key="1">
    <citation type="submission" date="2020-03" db="EMBL/GenBank/DDBJ databases">
        <title>Whole genome shotgun sequence of Phytohabitans flavus NBRC 107702.</title>
        <authorList>
            <person name="Komaki H."/>
            <person name="Tamura T."/>
        </authorList>
    </citation>
    <scope>NUCLEOTIDE SEQUENCE [LARGE SCALE GENOMIC DNA]</scope>
    <source>
        <strain evidence="1 2">NBRC 107702</strain>
    </source>
</reference>
<dbReference type="KEGG" id="pfla:Pflav_060270"/>
<accession>A0A6F8Y0M5</accession>
<organism evidence="1 2">
    <name type="scientific">Phytohabitans flavus</name>
    <dbReference type="NCBI Taxonomy" id="1076124"/>
    <lineage>
        <taxon>Bacteria</taxon>
        <taxon>Bacillati</taxon>
        <taxon>Actinomycetota</taxon>
        <taxon>Actinomycetes</taxon>
        <taxon>Micromonosporales</taxon>
        <taxon>Micromonosporaceae</taxon>
    </lineage>
</organism>
<keyword evidence="2" id="KW-1185">Reference proteome</keyword>
<reference evidence="1 2" key="2">
    <citation type="submission" date="2020-03" db="EMBL/GenBank/DDBJ databases">
        <authorList>
            <person name="Ichikawa N."/>
            <person name="Kimura A."/>
            <person name="Kitahashi Y."/>
            <person name="Uohara A."/>
        </authorList>
    </citation>
    <scope>NUCLEOTIDE SEQUENCE [LARGE SCALE GENOMIC DNA]</scope>
    <source>
        <strain evidence="1 2">NBRC 107702</strain>
    </source>
</reference>
<proteinExistence type="predicted"/>
<evidence type="ECO:0000313" key="2">
    <source>
        <dbReference type="Proteomes" id="UP000502508"/>
    </source>
</evidence>
<sequence>MHNLTVADIHTYYVLAGNIPVLVHNDPMDPLSFGQGYTGRMDTFVSRGGNAGFEIHVYHRGSEVGIFGSQGFFNKHGLTGAPEGMPTGVYNTIRDTAITKMRAMGVIKPKGHEDVTGDKWKRPLPGDAC</sequence>
<dbReference type="AlphaFoldDB" id="A0A6F8Y0M5"/>
<name>A0A6F8Y0M5_9ACTN</name>